<accession>A0ABU5HY48</accession>
<protein>
    <submittedName>
        <fullName evidence="5">Shikimate dehydrogenase</fullName>
        <ecNumber evidence="5">1.1.1.25</ecNumber>
    </submittedName>
</protein>
<evidence type="ECO:0000256" key="1">
    <source>
        <dbReference type="ARBA" id="ARBA00004871"/>
    </source>
</evidence>
<dbReference type="InterPro" id="IPR013708">
    <property type="entry name" value="Shikimate_DH-bd_N"/>
</dbReference>
<feature type="domain" description="Shikimate dehydrogenase substrate binding N-terminal" evidence="4">
    <location>
        <begin position="12"/>
        <end position="96"/>
    </location>
</feature>
<evidence type="ECO:0000259" key="4">
    <source>
        <dbReference type="Pfam" id="PF08501"/>
    </source>
</evidence>
<organism evidence="5 6">
    <name type="scientific">Fulvimarina uroteuthidis</name>
    <dbReference type="NCBI Taxonomy" id="3098149"/>
    <lineage>
        <taxon>Bacteria</taxon>
        <taxon>Pseudomonadati</taxon>
        <taxon>Pseudomonadota</taxon>
        <taxon>Alphaproteobacteria</taxon>
        <taxon>Hyphomicrobiales</taxon>
        <taxon>Aurantimonadaceae</taxon>
        <taxon>Fulvimarina</taxon>
    </lineage>
</organism>
<comment type="caution">
    <text evidence="5">The sequence shown here is derived from an EMBL/GenBank/DDBJ whole genome shotgun (WGS) entry which is preliminary data.</text>
</comment>
<dbReference type="InterPro" id="IPR022893">
    <property type="entry name" value="Shikimate_DH_fam"/>
</dbReference>
<dbReference type="SUPFAM" id="SSF53223">
    <property type="entry name" value="Aminoacid dehydrogenase-like, N-terminal domain"/>
    <property type="match status" value="1"/>
</dbReference>
<reference evidence="5 6" key="1">
    <citation type="submission" date="2023-12" db="EMBL/GenBank/DDBJ databases">
        <title>Description of Novel Strain Fulvimarina sp. 2208YS6-2-32 isolated from Uroteuthis (Photololigo) edulis.</title>
        <authorList>
            <person name="Park J.-S."/>
        </authorList>
    </citation>
    <scope>NUCLEOTIDE SEQUENCE [LARGE SCALE GENOMIC DNA]</scope>
    <source>
        <strain evidence="5 6">2208YS6-2-32</strain>
    </source>
</reference>
<evidence type="ECO:0000313" key="5">
    <source>
        <dbReference type="EMBL" id="MDY8108061.1"/>
    </source>
</evidence>
<evidence type="ECO:0000256" key="2">
    <source>
        <dbReference type="ARBA" id="ARBA00023002"/>
    </source>
</evidence>
<gene>
    <name evidence="5" type="ORF">U0C82_02720</name>
</gene>
<comment type="pathway">
    <text evidence="1">Metabolic intermediate biosynthesis; chorismate biosynthesis; chorismate from D-erythrose 4-phosphate and phosphoenolpyruvate: step 4/7.</text>
</comment>
<keyword evidence="3" id="KW-0028">Amino-acid biosynthesis</keyword>
<evidence type="ECO:0000256" key="3">
    <source>
        <dbReference type="ARBA" id="ARBA00023141"/>
    </source>
</evidence>
<dbReference type="Gene3D" id="3.40.50.10860">
    <property type="entry name" value="Leucine Dehydrogenase, chain A, domain 1"/>
    <property type="match status" value="1"/>
</dbReference>
<keyword evidence="2 5" id="KW-0560">Oxidoreductase</keyword>
<dbReference type="PANTHER" id="PTHR21089">
    <property type="entry name" value="SHIKIMATE DEHYDROGENASE"/>
    <property type="match status" value="1"/>
</dbReference>
<dbReference type="NCBIfam" id="NF009201">
    <property type="entry name" value="PRK12549.1"/>
    <property type="match status" value="1"/>
</dbReference>
<dbReference type="GO" id="GO:0004764">
    <property type="term" value="F:shikimate 3-dehydrogenase (NADP+) activity"/>
    <property type="evidence" value="ECO:0007669"/>
    <property type="project" value="UniProtKB-EC"/>
</dbReference>
<proteinExistence type="predicted"/>
<keyword evidence="6" id="KW-1185">Reference proteome</keyword>
<evidence type="ECO:0000313" key="6">
    <source>
        <dbReference type="Proteomes" id="UP001294412"/>
    </source>
</evidence>
<dbReference type="Pfam" id="PF08501">
    <property type="entry name" value="Shikimate_dh_N"/>
    <property type="match status" value="1"/>
</dbReference>
<dbReference type="Gene3D" id="3.40.50.720">
    <property type="entry name" value="NAD(P)-binding Rossmann-like Domain"/>
    <property type="match status" value="1"/>
</dbReference>
<sequence>MPVSGEPVRLGLIGDAIAQSRAPSMHERAGALIGLDVRYDRLVPAELGASFEDVVSRARENGYRGLNITYPYKERVVPLVSVEDLRVARLGAVNTVLFEPDGPRGYNTDYSGFLAAYRRGRGKAPAGAVCMVGAGGVGRAVAFGLLELGVTRLRLVDTDRARSRQLAGELRTSAPHVDIDVSIDVADGARGADGLINCTPLGMVGHDGTPIPRGLMTGAAWVFDAVYTPPRTLFLRDAEALGLTIMSGVELFFYQGLHAFSLFHGRDLDEADLRTLLDIA</sequence>
<dbReference type="EC" id="1.1.1.25" evidence="5"/>
<dbReference type="Proteomes" id="UP001294412">
    <property type="component" value="Unassembled WGS sequence"/>
</dbReference>
<keyword evidence="3" id="KW-0057">Aromatic amino acid biosynthesis</keyword>
<dbReference type="PANTHER" id="PTHR21089:SF1">
    <property type="entry name" value="BIFUNCTIONAL 3-DEHYDROQUINATE DEHYDRATASE_SHIKIMATE DEHYDROGENASE, CHLOROPLASTIC"/>
    <property type="match status" value="1"/>
</dbReference>
<dbReference type="EMBL" id="JAXLPB010000001">
    <property type="protein sequence ID" value="MDY8108061.1"/>
    <property type="molecule type" value="Genomic_DNA"/>
</dbReference>
<dbReference type="InterPro" id="IPR036291">
    <property type="entry name" value="NAD(P)-bd_dom_sf"/>
</dbReference>
<dbReference type="SUPFAM" id="SSF51735">
    <property type="entry name" value="NAD(P)-binding Rossmann-fold domains"/>
    <property type="match status" value="1"/>
</dbReference>
<name>A0ABU5HY48_9HYPH</name>
<dbReference type="InterPro" id="IPR046346">
    <property type="entry name" value="Aminoacid_DH-like_N_sf"/>
</dbReference>
<dbReference type="RefSeq" id="WP_322185511.1">
    <property type="nucleotide sequence ID" value="NZ_JAXLPB010000001.1"/>
</dbReference>
<dbReference type="CDD" id="cd01065">
    <property type="entry name" value="NAD_bind_Shikimate_DH"/>
    <property type="match status" value="1"/>
</dbReference>